<proteinExistence type="predicted"/>
<evidence type="ECO:0000256" key="1">
    <source>
        <dbReference type="SAM" id="MobiDB-lite"/>
    </source>
</evidence>
<dbReference type="PANTHER" id="PTHR33704">
    <property type="entry name" value="PROTEIN HEAT INTOLERANT 4-RELATED"/>
    <property type="match status" value="1"/>
</dbReference>
<dbReference type="AlphaFoldDB" id="A0A2G5D6Y9"/>
<feature type="compositionally biased region" description="Basic and acidic residues" evidence="1">
    <location>
        <begin position="1"/>
        <end position="31"/>
    </location>
</feature>
<name>A0A2G5D6Y9_AQUCA</name>
<evidence type="ECO:0000313" key="2">
    <source>
        <dbReference type="EMBL" id="PIA39272.1"/>
    </source>
</evidence>
<dbReference type="Proteomes" id="UP000230069">
    <property type="component" value="Unassembled WGS sequence"/>
</dbReference>
<dbReference type="PANTHER" id="PTHR33704:SF1">
    <property type="entry name" value="PROTEIN HEAT INTOLERANT 4-RELATED"/>
    <property type="match status" value="1"/>
</dbReference>
<dbReference type="Gene3D" id="6.10.250.2770">
    <property type="match status" value="1"/>
</dbReference>
<protein>
    <submittedName>
        <fullName evidence="2">Uncharacterized protein</fullName>
    </submittedName>
</protein>
<accession>A0A2G5D6Y9</accession>
<gene>
    <name evidence="2" type="ORF">AQUCO_02600012v1</name>
</gene>
<keyword evidence="3" id="KW-1185">Reference proteome</keyword>
<dbReference type="InterPro" id="IPR039313">
    <property type="entry name" value="HIT4"/>
</dbReference>
<dbReference type="OrthoDB" id="20554at2759"/>
<dbReference type="InParanoid" id="A0A2G5D6Y9"/>
<dbReference type="GO" id="GO:1900034">
    <property type="term" value="P:regulation of cellular response to heat"/>
    <property type="evidence" value="ECO:0007669"/>
    <property type="project" value="InterPro"/>
</dbReference>
<organism evidence="2 3">
    <name type="scientific">Aquilegia coerulea</name>
    <name type="common">Rocky mountain columbine</name>
    <dbReference type="NCBI Taxonomy" id="218851"/>
    <lineage>
        <taxon>Eukaryota</taxon>
        <taxon>Viridiplantae</taxon>
        <taxon>Streptophyta</taxon>
        <taxon>Embryophyta</taxon>
        <taxon>Tracheophyta</taxon>
        <taxon>Spermatophyta</taxon>
        <taxon>Magnoliopsida</taxon>
        <taxon>Ranunculales</taxon>
        <taxon>Ranunculaceae</taxon>
        <taxon>Thalictroideae</taxon>
        <taxon>Aquilegia</taxon>
    </lineage>
</organism>
<feature type="region of interest" description="Disordered" evidence="1">
    <location>
        <begin position="1"/>
        <end position="43"/>
    </location>
</feature>
<reference evidence="2 3" key="1">
    <citation type="submission" date="2017-09" db="EMBL/GenBank/DDBJ databases">
        <title>WGS assembly of Aquilegia coerulea Goldsmith.</title>
        <authorList>
            <person name="Hodges S."/>
            <person name="Kramer E."/>
            <person name="Nordborg M."/>
            <person name="Tomkins J."/>
            <person name="Borevitz J."/>
            <person name="Derieg N."/>
            <person name="Yan J."/>
            <person name="Mihaltcheva S."/>
            <person name="Hayes R.D."/>
            <person name="Rokhsar D."/>
        </authorList>
    </citation>
    <scope>NUCLEOTIDE SEQUENCE [LARGE SCALE GENOMIC DNA]</scope>
    <source>
        <strain evidence="3">cv. Goldsmith</strain>
    </source>
</reference>
<dbReference type="EMBL" id="KZ305043">
    <property type="protein sequence ID" value="PIA39272.1"/>
    <property type="molecule type" value="Genomic_DNA"/>
</dbReference>
<sequence length="356" mass="41632">MAIDVASKRKADQIEEEKNTLMHGQEEESTKTKVTTTSKRRRVVKASSSSSTTEYFPEKRKMDDLWKSMFLVGTEWHNMESLYNCNWDFSNLENAFEEENGGVLYGKRVYLFSYTEGLTDTINCKAINVPVVVAVVSPFPPSDKIAVCSIQLATEEIVPMKKMKMDWIPYVPLAYRDKQAALEYRLKSKSKESQIFVLGCTQRRAGLRNLKLENQMKYEYCVPYYYPLVDNQERSTYVHIVFPAEPAPVYCKYDWEDDSLEILVDELLDEEKLSGEDQITEFRNFVRQKVREAKKADREVEEARQKTIEDMDEETIIGYSNMKIYKFYPVNTPQFPPLPSKTLYVNRYYGKAHEYM</sequence>
<evidence type="ECO:0000313" key="3">
    <source>
        <dbReference type="Proteomes" id="UP000230069"/>
    </source>
</evidence>